<dbReference type="Proteomes" id="UP000245119">
    <property type="component" value="Linkage Group LG3"/>
</dbReference>
<name>A0A2T7PMZ0_POMCA</name>
<dbReference type="PROSITE" id="PS01186">
    <property type="entry name" value="EGF_2"/>
    <property type="match status" value="1"/>
</dbReference>
<evidence type="ECO:0000313" key="3">
    <source>
        <dbReference type="Proteomes" id="UP000245119"/>
    </source>
</evidence>
<dbReference type="InterPro" id="IPR003961">
    <property type="entry name" value="FN3_dom"/>
</dbReference>
<dbReference type="PANTHER" id="PTHR16897:SF2">
    <property type="entry name" value="OS03G0226600 PROTEIN"/>
    <property type="match status" value="1"/>
</dbReference>
<feature type="domain" description="Fibronectin type-III" evidence="1">
    <location>
        <begin position="1602"/>
        <end position="1700"/>
    </location>
</feature>
<dbReference type="OrthoDB" id="2134669at2759"/>
<evidence type="ECO:0000313" key="2">
    <source>
        <dbReference type="EMBL" id="PVD34772.1"/>
    </source>
</evidence>
<dbReference type="PROSITE" id="PS50853">
    <property type="entry name" value="FN3"/>
    <property type="match status" value="1"/>
</dbReference>
<proteinExistence type="predicted"/>
<comment type="caution">
    <text evidence="2">The sequence shown here is derived from an EMBL/GenBank/DDBJ whole genome shotgun (WGS) entry which is preliminary data.</text>
</comment>
<evidence type="ECO:0000259" key="1">
    <source>
        <dbReference type="PROSITE" id="PS50853"/>
    </source>
</evidence>
<protein>
    <recommendedName>
        <fullName evidence="1">Fibronectin type-III domain-containing protein</fullName>
    </recommendedName>
</protein>
<dbReference type="PANTHER" id="PTHR16897">
    <property type="entry name" value="OS10G0105400 PROTEIN"/>
    <property type="match status" value="1"/>
</dbReference>
<dbReference type="InterPro" id="IPR000742">
    <property type="entry name" value="EGF"/>
</dbReference>
<reference evidence="2 3" key="1">
    <citation type="submission" date="2018-04" db="EMBL/GenBank/DDBJ databases">
        <title>The genome of golden apple snail Pomacea canaliculata provides insight into stress tolerance and invasive adaptation.</title>
        <authorList>
            <person name="Liu C."/>
            <person name="Liu B."/>
            <person name="Ren Y."/>
            <person name="Zhang Y."/>
            <person name="Wang H."/>
            <person name="Li S."/>
            <person name="Jiang F."/>
            <person name="Yin L."/>
            <person name="Zhang G."/>
            <person name="Qian W."/>
            <person name="Fan W."/>
        </authorList>
    </citation>
    <scope>NUCLEOTIDE SEQUENCE [LARGE SCALE GENOMIC DNA]</scope>
    <source>
        <strain evidence="2">SZHN2017</strain>
        <tissue evidence="2">Muscle</tissue>
    </source>
</reference>
<dbReference type="STRING" id="400727.A0A2T7PMZ0"/>
<dbReference type="EMBL" id="PZQS01000003">
    <property type="protein sequence ID" value="PVD34772.1"/>
    <property type="molecule type" value="Genomic_DNA"/>
</dbReference>
<dbReference type="InterPro" id="IPR036116">
    <property type="entry name" value="FN3_sf"/>
</dbReference>
<gene>
    <name evidence="2" type="ORF">C0Q70_06049</name>
</gene>
<keyword evidence="3" id="KW-1185">Reference proteome</keyword>
<accession>A0A2T7PMZ0</accession>
<sequence length="3100" mass="339460">MTHLWTQKSQKLCTAITNCDIETCTTSTNQICSKCEGTVLDQVGYRAYAPSSDRRACNKACSWRSDSTRCYPGSCSTERSSSCNCSSGFGGIHCQNIVSQADIVYNELKLTAVDGSIATAPLDINSGPSAAQNEVWTNIVAPANIFYQWDGQFRPTLPIYHAYIPEAKVGVTGGKTQLILNRGRMSTTRQVYERTCNGSSRDEPNRAMFTCSATMQPAEYSGSLTVPFQHGDWLEFSIHADVGGFVKVENKEKKIIETHYLNGNTKTHQFQVHFDTIVSYHCKVTSGCVDSMLTVEDISKSSTQNILWSGWKDDDSGVHQMIYQVYELDYIGSALQHKTLTTKGAVNSTGSVSGSTSFSVTSPGMYAIVLSALDRAGNHKSCRRLFLYDSSSQISVTASSVLRVTSAAQVTSFTWQHSEGDVTLSWVERYTNVFHNNHNLLAAVASESGVESAYDDSEGNRTVAAIQNTLGIVKFTTAWGVDAEGGTTQRTPPNTAFTQEPGLAMTKTIKTLQQCQTRYGSYARGANCYCTGPVGCYHRHFQVKPVIVDVSLGHGGLFSNGSVGVHDYDYYIEVTVVNHAKLSTTIRKQITLDASPPHPGVVNDGIPDSPEVDYQYSRTLHAYWSDFFDRESGIKFYQYAFHTSCLNSSVFGHNTQDSRIVMTYETTATWSAPADGTFYITVVAFNSAIEPSSPVCSDGVTVDQTSPKMSRVYVAGAYIAPGLIRASDNHTWLVTSDRTIRLVENPDQACINKATPGLSVDFFPLSSKKSSIQASEACQYQGFEKRFTQTFYLGRDHQLYMNWSAYDNESGIYDYAVGLASTKNYGDAPDISSFTSTHHHNFYQNNHPSLPVGAPFYIFIKAKNKAGNESYIELGPVVLLRSSASYLGTVNLTLEEDILIVRWDVEKFTGPEKQHLKFYVFLEELTRGTSLYPKSRARTSGSCIQSNPQSCAAFNISELHWGLHQQHAYIAKVQVTNIVGLDLMLTSEPYVHDTRLAARGTVFDIVPSGEETILGIQQITYKVGLGTKQGSDDVAAFVMIGTVTAYVFTGLNLQANKQYFCTVVAVTNGGQVAVSSDGVLVVEADEEVNIKILDGPGCNLWLKYILDMFLQRPLIPCEDDASFQLSRNMLWAHWTLTMQQKLRFPDVQWKIQKTVPGIESWTDTTEYQFSTRTYAVVAEGLALQPGNKYRVAIKFCVGNLCSKPAYSSGVIIVSGPARTGSISVTYVEGLQGNDNISDLTAAQSVMHSYQWSLTDNSHDSHLLQAWKTVPKLHILNASHVRLSLFVQQMPRNLSFHRCLRVSLRGTNKVGLVSVVSADIRNCSAKDPLYIVPRIVLDASGGTSGGKPVSIAFSDEWSQEDQEYTTHTNIISAVWPTLRHSRVRWAVLESQGPDVSSHFINEDEQNMMDPCSSLYAVACGEVSGQKYINVFFGPPHERSLLEDGHHYYVCIHAEAETVVYEKWSEVLQEVSACSDGITVDQTPPQEGVVYIDGLLGGIYQSSLKTLSVRWDGFSDVQELGLTSHHSGILRYYIAVGRSTMSWDVLKFQDVGQVNHVMLHTLSMQSGLTYYVTVRAEDNVGLTMDGISSGFVIDNTAPERTDKQMQFPDTFITSHNSFSVCWEDLFEDNESGVVSFIVSLGSRPGHDDIMEGQIHTTTCADFFPDRPLVEGHAYYVTIKAMNGAGLFTSAVSRPWVVMTSAPAAGHVYDGPPPTDGGVAFDVDFTRSPSDVAAFWRGFSTSLSPVATYYVRLGTCSGCDDIVGEFDIGLSQDLTWDHISLSEGVRYYTTVRACNVIDWCTEMASDGILIDITPPVAGDVWDGAGDADICFQQITDVHALYSARDFLAAKWTGFVDVSSGLVGFTWRSGTSPGAADIMASRSVGLALEAFTSDLSTPLPENRTIYITITAMDRAGNWIEVTSNGFKVDTTAPVVKQVPQLNGGLGTLGGPRLVSRDTLSARWSLEDTGSPVAAHFVSITSHLLGEFESSPLQASSECLFLLTSAAAYLLPLHILKVSIHAQVPAPVSVYTFTSLSLHDGSLYRVKVTTCNAARLCTTSVSEEILHDSTPPVTGMFAVKTDHAANLTRHLDGWMVWSSQQLRLAWLGFLDVHSGLDHYIISVGSFPFANDLNLENTSIKVLHNESETEYENEGFVQVYEVSTKPLSAGLKIFISIWAVNRVGLQSHPALSEFELEEGGGMSLVRRCTPFNCLSHCSCAVQGATCGASSSCTPIPEGSNPNSLLTVHDHTDLTTLLSPRTSSSPSLSDEYIPSSSYLAASWNVTVHQGLKPNRYEVSAGRSDQATPAGVFHVAHDRLWMDVGVASHSLLTIPSGYDVHNSGPLSGNTESYYATGLSLREVTLYYTTVVAVGSSGLMSWDVSDGFMLDLQPPVAGLVLDGDGLHDTDYQLYDQLISAKWFGFTDSGSGIRRFYWCTIFYSKVYAVDAVGHRSSVSVSDGVKVDITPPRALDIIYTDNINHVNNPSFEDDVTSNTGQIVYPVRSCIILQHPRHMVSADGTQHVLLSGAVMQNVSGLTSGLVYRLTVRLAHPETLRDHHKPVQGYVQIETQQHTFTLDPAMCRGVCDTEKEPTIMWHSFTYVVTAHNSTLALVISTTSSSTDQQLALDNVVLETIHYVQQTETSRNVTSESHLSASAVFLPHWSMVQSSWHFLDNDSPITDYKWALGTVAGGVQIQRFKSVGRRQHGSALGLTLHHGTPLYVTVVASNAAGLTTVAYSSPLLVDMTPPVITDLIDGTQEDVDFQTGSFIEASWKAIDNESSVAYCQWAIGKQLILLVESSAGKEKLKSIVHNYAKQKGQSSVSSVRVNCVTGFAPGSGEISPFQRAPQPTSNTYTITADVSFSLKDLKLPQTLYVSLRCYNKAGLPGFGHTDGLTITPDNEEAKLGGLHLLGDSITVYPVREACQVMQNRLRMSWENFASLNPLAGFQIEHYSNIDQGSYKTSKFPYLLEATRISGLALSNNTLHTWSVSPVDTFGSLGKAINKSVHVSLNAPTVKDGQAVFSKNGSHLTLSWENLFKSDWPVRDLTFEVSVGSVKGGTDILHWHKTTDSSVIVSFMPRVMTSTLYYIVTAIDPCGYHTASTGSVEMN</sequence>
<organism evidence="2 3">
    <name type="scientific">Pomacea canaliculata</name>
    <name type="common">Golden apple snail</name>
    <dbReference type="NCBI Taxonomy" id="400727"/>
    <lineage>
        <taxon>Eukaryota</taxon>
        <taxon>Metazoa</taxon>
        <taxon>Spiralia</taxon>
        <taxon>Lophotrochozoa</taxon>
        <taxon>Mollusca</taxon>
        <taxon>Gastropoda</taxon>
        <taxon>Caenogastropoda</taxon>
        <taxon>Architaenioglossa</taxon>
        <taxon>Ampullarioidea</taxon>
        <taxon>Ampullariidae</taxon>
        <taxon>Pomacea</taxon>
    </lineage>
</organism>
<dbReference type="SUPFAM" id="SSF49265">
    <property type="entry name" value="Fibronectin type III"/>
    <property type="match status" value="1"/>
</dbReference>